<comment type="caution">
    <text evidence="3">The sequence shown here is derived from an EMBL/GenBank/DDBJ whole genome shotgun (WGS) entry which is preliminary data.</text>
</comment>
<dbReference type="Pfam" id="PF05137">
    <property type="entry name" value="PilN"/>
    <property type="match status" value="1"/>
</dbReference>
<dbReference type="InterPro" id="IPR052534">
    <property type="entry name" value="Extracell_DNA_Util/SecSys_Comp"/>
</dbReference>
<dbReference type="PANTHER" id="PTHR40278:SF1">
    <property type="entry name" value="DNA UTILIZATION PROTEIN HOFN"/>
    <property type="match status" value="1"/>
</dbReference>
<keyword evidence="1" id="KW-0175">Coiled coil</keyword>
<name>A0A7V3ZTF0_UNCW3</name>
<feature type="transmembrane region" description="Helical" evidence="2">
    <location>
        <begin position="21"/>
        <end position="44"/>
    </location>
</feature>
<evidence type="ECO:0000313" key="3">
    <source>
        <dbReference type="EMBL" id="HGK54007.1"/>
    </source>
</evidence>
<feature type="coiled-coil region" evidence="1">
    <location>
        <begin position="53"/>
        <end position="80"/>
    </location>
</feature>
<dbReference type="EMBL" id="DTDP01000144">
    <property type="protein sequence ID" value="HGK54007.1"/>
    <property type="molecule type" value="Genomic_DNA"/>
</dbReference>
<proteinExistence type="predicted"/>
<accession>A0A7V3ZTF0</accession>
<evidence type="ECO:0000256" key="2">
    <source>
        <dbReference type="SAM" id="Phobius"/>
    </source>
</evidence>
<sequence>MIKINLMPLVERVPKKPKITLPPIAIADVLGVLIFVITILWIFFSCTISRARIGFTKSRIEKVKLELARLEEAVKRVEYLRRREAELTGLISEIEKLKPFTAWEVIVLDEISRILPPYTWINKLTHNSEAKTISLEGTSFSALSIADFITNIKKSEIFSDVTFKSFSKKTEEKVEVIVFQLEIKVNPDGVLKTFKKEE</sequence>
<evidence type="ECO:0008006" key="4">
    <source>
        <dbReference type="Google" id="ProtNLM"/>
    </source>
</evidence>
<organism evidence="3">
    <name type="scientific">candidate division WOR-3 bacterium</name>
    <dbReference type="NCBI Taxonomy" id="2052148"/>
    <lineage>
        <taxon>Bacteria</taxon>
        <taxon>Bacteria division WOR-3</taxon>
    </lineage>
</organism>
<protein>
    <recommendedName>
        <fullName evidence="4">PilN domain-containing protein</fullName>
    </recommendedName>
</protein>
<keyword evidence="2" id="KW-1133">Transmembrane helix</keyword>
<dbReference type="PANTHER" id="PTHR40278">
    <property type="entry name" value="DNA UTILIZATION PROTEIN HOFN"/>
    <property type="match status" value="1"/>
</dbReference>
<reference evidence="3" key="1">
    <citation type="journal article" date="2020" name="mSystems">
        <title>Genome- and Community-Level Interaction Insights into Carbon Utilization and Element Cycling Functions of Hydrothermarchaeota in Hydrothermal Sediment.</title>
        <authorList>
            <person name="Zhou Z."/>
            <person name="Liu Y."/>
            <person name="Xu W."/>
            <person name="Pan J."/>
            <person name="Luo Z.H."/>
            <person name="Li M."/>
        </authorList>
    </citation>
    <scope>NUCLEOTIDE SEQUENCE [LARGE SCALE GENOMIC DNA]</scope>
    <source>
        <strain evidence="3">SpSt-695</strain>
    </source>
</reference>
<evidence type="ECO:0000256" key="1">
    <source>
        <dbReference type="SAM" id="Coils"/>
    </source>
</evidence>
<dbReference type="InterPro" id="IPR007813">
    <property type="entry name" value="PilN"/>
</dbReference>
<keyword evidence="2" id="KW-0472">Membrane</keyword>
<gene>
    <name evidence="3" type="ORF">ENU72_03170</name>
</gene>
<dbReference type="AlphaFoldDB" id="A0A7V3ZTF0"/>
<keyword evidence="2" id="KW-0812">Transmembrane</keyword>